<reference evidence="2" key="1">
    <citation type="submission" date="2014-12" db="EMBL/GenBank/DDBJ databases">
        <title>Insight into the proteome of Arion vulgaris.</title>
        <authorList>
            <person name="Aradska J."/>
            <person name="Bulat T."/>
            <person name="Smidak R."/>
            <person name="Sarate P."/>
            <person name="Gangsoo J."/>
            <person name="Sialana F."/>
            <person name="Bilban M."/>
            <person name="Lubec G."/>
        </authorList>
    </citation>
    <scope>NUCLEOTIDE SEQUENCE</scope>
    <source>
        <tissue evidence="2">Skin</tissue>
    </source>
</reference>
<dbReference type="EMBL" id="HACG01009096">
    <property type="protein sequence ID" value="CEK55961.1"/>
    <property type="molecule type" value="Transcribed_RNA"/>
</dbReference>
<evidence type="ECO:0000313" key="2">
    <source>
        <dbReference type="EMBL" id="CEK55961.1"/>
    </source>
</evidence>
<name>A0A0B6YJK7_9EUPU</name>
<feature type="region of interest" description="Disordered" evidence="1">
    <location>
        <begin position="88"/>
        <end position="108"/>
    </location>
</feature>
<feature type="compositionally biased region" description="Basic and acidic residues" evidence="1">
    <location>
        <begin position="65"/>
        <end position="74"/>
    </location>
</feature>
<protein>
    <submittedName>
        <fullName evidence="2">Uncharacterized protein</fullName>
    </submittedName>
</protein>
<dbReference type="AlphaFoldDB" id="A0A0B6YJK7"/>
<feature type="region of interest" description="Disordered" evidence="1">
    <location>
        <begin position="47"/>
        <end position="74"/>
    </location>
</feature>
<evidence type="ECO:0000256" key="1">
    <source>
        <dbReference type="SAM" id="MobiDB-lite"/>
    </source>
</evidence>
<accession>A0A0B6YJK7</accession>
<feature type="non-terminal residue" evidence="2">
    <location>
        <position position="108"/>
    </location>
</feature>
<feature type="non-terminal residue" evidence="2">
    <location>
        <position position="1"/>
    </location>
</feature>
<gene>
    <name evidence="2" type="primary">ORF26459</name>
</gene>
<sequence length="108" mass="11819">FNSLEQLDRIRVDTMDAMSDFDQKWNQLQHNQTTDLGSRIALAGSFATDNSSSSSDKPSFLDGDSEVHDGVRSDDLIIDIGTDGTYTSGSHYNQPVPVISKQPGNNII</sequence>
<organism evidence="2">
    <name type="scientific">Arion vulgaris</name>
    <dbReference type="NCBI Taxonomy" id="1028688"/>
    <lineage>
        <taxon>Eukaryota</taxon>
        <taxon>Metazoa</taxon>
        <taxon>Spiralia</taxon>
        <taxon>Lophotrochozoa</taxon>
        <taxon>Mollusca</taxon>
        <taxon>Gastropoda</taxon>
        <taxon>Heterobranchia</taxon>
        <taxon>Euthyneura</taxon>
        <taxon>Panpulmonata</taxon>
        <taxon>Eupulmonata</taxon>
        <taxon>Stylommatophora</taxon>
        <taxon>Helicina</taxon>
        <taxon>Arionoidea</taxon>
        <taxon>Arionidae</taxon>
        <taxon>Arion</taxon>
    </lineage>
</organism>
<proteinExistence type="predicted"/>